<keyword evidence="9" id="KW-0472">Membrane</keyword>
<keyword evidence="3 7" id="KW-0479">Metal-binding</keyword>
<dbReference type="Pfam" id="PF00067">
    <property type="entry name" value="p450"/>
    <property type="match status" value="1"/>
</dbReference>
<name>A0AA38WCP0_9ASTR</name>
<evidence type="ECO:0000313" key="11">
    <source>
        <dbReference type="Proteomes" id="UP001172457"/>
    </source>
</evidence>
<keyword evidence="8" id="KW-0503">Monooxygenase</keyword>
<comment type="similarity">
    <text evidence="8">Belongs to the cytochrome P450 family.</text>
</comment>
<dbReference type="GO" id="GO:0016125">
    <property type="term" value="P:sterol metabolic process"/>
    <property type="evidence" value="ECO:0007669"/>
    <property type="project" value="TreeGrafter"/>
</dbReference>
<evidence type="ECO:0000313" key="10">
    <source>
        <dbReference type="EMBL" id="KAJ9547220.1"/>
    </source>
</evidence>
<dbReference type="AlphaFoldDB" id="A0AA38WCP0"/>
<dbReference type="GO" id="GO:0020037">
    <property type="term" value="F:heme binding"/>
    <property type="evidence" value="ECO:0007669"/>
    <property type="project" value="InterPro"/>
</dbReference>
<keyword evidence="11" id="KW-1185">Reference proteome</keyword>
<dbReference type="Proteomes" id="UP001172457">
    <property type="component" value="Chromosome 5"/>
</dbReference>
<dbReference type="InterPro" id="IPR001128">
    <property type="entry name" value="Cyt_P450"/>
</dbReference>
<dbReference type="GO" id="GO:0004497">
    <property type="term" value="F:monooxygenase activity"/>
    <property type="evidence" value="ECO:0007669"/>
    <property type="project" value="UniProtKB-KW"/>
</dbReference>
<evidence type="ECO:0000256" key="6">
    <source>
        <dbReference type="ARBA" id="ARBA00023004"/>
    </source>
</evidence>
<dbReference type="GO" id="GO:0005506">
    <property type="term" value="F:iron ion binding"/>
    <property type="evidence" value="ECO:0007669"/>
    <property type="project" value="InterPro"/>
</dbReference>
<keyword evidence="6 7" id="KW-0408">Iron</keyword>
<dbReference type="PANTHER" id="PTHR24286:SF88">
    <property type="entry name" value="BETA-AMYRIN 28-OXIDASE-LIKE"/>
    <property type="match status" value="1"/>
</dbReference>
<dbReference type="PROSITE" id="PS00086">
    <property type="entry name" value="CYTOCHROME_P450"/>
    <property type="match status" value="1"/>
</dbReference>
<evidence type="ECO:0000256" key="8">
    <source>
        <dbReference type="RuleBase" id="RU000461"/>
    </source>
</evidence>
<dbReference type="GO" id="GO:0016020">
    <property type="term" value="C:membrane"/>
    <property type="evidence" value="ECO:0007669"/>
    <property type="project" value="UniProtKB-SubCell"/>
</dbReference>
<dbReference type="SUPFAM" id="SSF48264">
    <property type="entry name" value="Cytochrome P450"/>
    <property type="match status" value="1"/>
</dbReference>
<comment type="subcellular location">
    <subcellularLocation>
        <location evidence="1">Membrane</location>
        <topology evidence="1">Single-pass membrane protein</topology>
    </subcellularLocation>
</comment>
<reference evidence="10" key="1">
    <citation type="submission" date="2023-03" db="EMBL/GenBank/DDBJ databases">
        <title>Chromosome-scale reference genome and RAD-based genetic map of yellow starthistle (Centaurea solstitialis) reveal putative structural variation and QTLs associated with invader traits.</title>
        <authorList>
            <person name="Reatini B."/>
            <person name="Cang F.A."/>
            <person name="Jiang Q."/>
            <person name="Mckibben M.T.W."/>
            <person name="Barker M.S."/>
            <person name="Rieseberg L.H."/>
            <person name="Dlugosch K.M."/>
        </authorList>
    </citation>
    <scope>NUCLEOTIDE SEQUENCE</scope>
    <source>
        <strain evidence="10">CAN-66</strain>
        <tissue evidence="10">Leaf</tissue>
    </source>
</reference>
<gene>
    <name evidence="10" type="ORF">OSB04_019763</name>
</gene>
<evidence type="ECO:0008006" key="12">
    <source>
        <dbReference type="Google" id="ProtNLM"/>
    </source>
</evidence>
<evidence type="ECO:0000256" key="4">
    <source>
        <dbReference type="ARBA" id="ARBA00022989"/>
    </source>
</evidence>
<keyword evidence="2 9" id="KW-0812">Transmembrane</keyword>
<dbReference type="InterPro" id="IPR002401">
    <property type="entry name" value="Cyt_P450_E_grp-I"/>
</dbReference>
<dbReference type="PRINTS" id="PR00463">
    <property type="entry name" value="EP450I"/>
</dbReference>
<evidence type="ECO:0000256" key="7">
    <source>
        <dbReference type="PIRSR" id="PIRSR602401-1"/>
    </source>
</evidence>
<dbReference type="InterPro" id="IPR036396">
    <property type="entry name" value="Cyt_P450_sf"/>
</dbReference>
<proteinExistence type="inferred from homology"/>
<protein>
    <recommendedName>
        <fullName evidence="12">Cytochrome P450</fullName>
    </recommendedName>
</protein>
<dbReference type="InterPro" id="IPR017972">
    <property type="entry name" value="Cyt_P450_CS"/>
</dbReference>
<evidence type="ECO:0000256" key="9">
    <source>
        <dbReference type="SAM" id="Phobius"/>
    </source>
</evidence>
<keyword evidence="4 9" id="KW-1133">Transmembrane helix</keyword>
<sequence length="210" mass="24317">MGLIHNLHKRKDTLKKLQIDTTNNISNSVFVYICCLYIFLLSIKRFLEQLVISSSKKPGKYLNWEDMNKMNYSWNVICETMRHIPPVQGTFREVLTEFTYAGYTVPKGWKVYWTVSTTNMNPRYFSNPDKFNPSRYGEGEGPIPFTYVPFGGGPRMCPGKEYARLAILTFVHNVVNKYRWDVLCPKEKVTGDMMPAPEKGLPIRLHPHGL</sequence>
<dbReference type="GO" id="GO:0016705">
    <property type="term" value="F:oxidoreductase activity, acting on paired donors, with incorporation or reduction of molecular oxygen"/>
    <property type="evidence" value="ECO:0007669"/>
    <property type="project" value="InterPro"/>
</dbReference>
<organism evidence="10 11">
    <name type="scientific">Centaurea solstitialis</name>
    <name type="common">yellow star-thistle</name>
    <dbReference type="NCBI Taxonomy" id="347529"/>
    <lineage>
        <taxon>Eukaryota</taxon>
        <taxon>Viridiplantae</taxon>
        <taxon>Streptophyta</taxon>
        <taxon>Embryophyta</taxon>
        <taxon>Tracheophyta</taxon>
        <taxon>Spermatophyta</taxon>
        <taxon>Magnoliopsida</taxon>
        <taxon>eudicotyledons</taxon>
        <taxon>Gunneridae</taxon>
        <taxon>Pentapetalae</taxon>
        <taxon>asterids</taxon>
        <taxon>campanulids</taxon>
        <taxon>Asterales</taxon>
        <taxon>Asteraceae</taxon>
        <taxon>Carduoideae</taxon>
        <taxon>Cardueae</taxon>
        <taxon>Centaureinae</taxon>
        <taxon>Centaurea</taxon>
    </lineage>
</organism>
<dbReference type="EMBL" id="JARYMX010000005">
    <property type="protein sequence ID" value="KAJ9547220.1"/>
    <property type="molecule type" value="Genomic_DNA"/>
</dbReference>
<dbReference type="Gene3D" id="1.10.630.10">
    <property type="entry name" value="Cytochrome P450"/>
    <property type="match status" value="1"/>
</dbReference>
<evidence type="ECO:0000256" key="2">
    <source>
        <dbReference type="ARBA" id="ARBA00022692"/>
    </source>
</evidence>
<comment type="caution">
    <text evidence="10">The sequence shown here is derived from an EMBL/GenBank/DDBJ whole genome shotgun (WGS) entry which is preliminary data.</text>
</comment>
<evidence type="ECO:0000256" key="5">
    <source>
        <dbReference type="ARBA" id="ARBA00023002"/>
    </source>
</evidence>
<feature type="transmembrane region" description="Helical" evidence="9">
    <location>
        <begin position="29"/>
        <end position="47"/>
    </location>
</feature>
<keyword evidence="5 8" id="KW-0560">Oxidoreductase</keyword>
<evidence type="ECO:0000256" key="1">
    <source>
        <dbReference type="ARBA" id="ARBA00004167"/>
    </source>
</evidence>
<evidence type="ECO:0000256" key="3">
    <source>
        <dbReference type="ARBA" id="ARBA00022723"/>
    </source>
</evidence>
<feature type="binding site" description="axial binding residue" evidence="7">
    <location>
        <position position="157"/>
    </location>
    <ligand>
        <name>heme</name>
        <dbReference type="ChEBI" id="CHEBI:30413"/>
    </ligand>
    <ligandPart>
        <name>Fe</name>
        <dbReference type="ChEBI" id="CHEBI:18248"/>
    </ligandPart>
</feature>
<comment type="cofactor">
    <cofactor evidence="7">
        <name>heme</name>
        <dbReference type="ChEBI" id="CHEBI:30413"/>
    </cofactor>
</comment>
<accession>A0AA38WCP0</accession>
<keyword evidence="7 8" id="KW-0349">Heme</keyword>
<dbReference type="PANTHER" id="PTHR24286">
    <property type="entry name" value="CYTOCHROME P450 26"/>
    <property type="match status" value="1"/>
</dbReference>